<dbReference type="PANTHER" id="PTHR12526:SF630">
    <property type="entry name" value="GLYCOSYLTRANSFERASE"/>
    <property type="match status" value="1"/>
</dbReference>
<dbReference type="EMBL" id="JBHUON010000001">
    <property type="protein sequence ID" value="MFD2863216.1"/>
    <property type="molecule type" value="Genomic_DNA"/>
</dbReference>
<dbReference type="InterPro" id="IPR001296">
    <property type="entry name" value="Glyco_trans_1"/>
</dbReference>
<dbReference type="EC" id="2.4.-.-" evidence="2"/>
<dbReference type="RefSeq" id="WP_377122417.1">
    <property type="nucleotide sequence ID" value="NZ_JBHUON010000001.1"/>
</dbReference>
<accession>A0ABW5XIQ2</accession>
<gene>
    <name evidence="2" type="ORF">ACFSYC_00830</name>
</gene>
<dbReference type="Pfam" id="PF00534">
    <property type="entry name" value="Glycos_transf_1"/>
    <property type="match status" value="1"/>
</dbReference>
<sequence>MGLEVLSFTDDLHEYGGAQRILMIVHHEIKGTYKAKILGFKDYSNLHPKYNIAPSEYIKFRNPFLLNNKILLVHSRKMMTVIMILKRVFFLNFKAIYVAHSVYDTLNWATLFPRDIVSISNKVTENLRNYFGLKGENIKLIYNGLKDEYNNQPSNYLPGKQVIIAYPAKIYDLKRQLKIVENLKGKLLPAIEIHFIGTGPQYDELKERCKNEPSFSTLGFVDRIPEYLATVDYIMLYSEREGLPTCLIEGLMMRKPLLVNDVGGNLEIAIPGKTGFKLEEDWNQVALTLNNLVKISADEYEQMGSACRAHYKSMFTQDKMVAKYQEKLQQLGESIK</sequence>
<comment type="caution">
    <text evidence="2">The sequence shown here is derived from an EMBL/GenBank/DDBJ whole genome shotgun (WGS) entry which is preliminary data.</text>
</comment>
<organism evidence="2 3">
    <name type="scientific">Mucilaginibacter antarcticus</name>
    <dbReference type="NCBI Taxonomy" id="1855725"/>
    <lineage>
        <taxon>Bacteria</taxon>
        <taxon>Pseudomonadati</taxon>
        <taxon>Bacteroidota</taxon>
        <taxon>Sphingobacteriia</taxon>
        <taxon>Sphingobacteriales</taxon>
        <taxon>Sphingobacteriaceae</taxon>
        <taxon>Mucilaginibacter</taxon>
    </lineage>
</organism>
<keyword evidence="2" id="KW-0328">Glycosyltransferase</keyword>
<keyword evidence="2" id="KW-0808">Transferase</keyword>
<feature type="domain" description="Glycosyl transferase family 1" evidence="1">
    <location>
        <begin position="157"/>
        <end position="306"/>
    </location>
</feature>
<reference evidence="3" key="1">
    <citation type="journal article" date="2019" name="Int. J. Syst. Evol. Microbiol.">
        <title>The Global Catalogue of Microorganisms (GCM) 10K type strain sequencing project: providing services to taxonomists for standard genome sequencing and annotation.</title>
        <authorList>
            <consortium name="The Broad Institute Genomics Platform"/>
            <consortium name="The Broad Institute Genome Sequencing Center for Infectious Disease"/>
            <person name="Wu L."/>
            <person name="Ma J."/>
        </authorList>
    </citation>
    <scope>NUCLEOTIDE SEQUENCE [LARGE SCALE GENOMIC DNA]</scope>
    <source>
        <strain evidence="3">KCTC 52232</strain>
    </source>
</reference>
<keyword evidence="3" id="KW-1185">Reference proteome</keyword>
<name>A0ABW5XIQ2_9SPHI</name>
<dbReference type="SUPFAM" id="SSF53756">
    <property type="entry name" value="UDP-Glycosyltransferase/glycogen phosphorylase"/>
    <property type="match status" value="1"/>
</dbReference>
<dbReference type="GO" id="GO:0016757">
    <property type="term" value="F:glycosyltransferase activity"/>
    <property type="evidence" value="ECO:0007669"/>
    <property type="project" value="UniProtKB-KW"/>
</dbReference>
<dbReference type="CDD" id="cd03801">
    <property type="entry name" value="GT4_PimA-like"/>
    <property type="match status" value="1"/>
</dbReference>
<dbReference type="PANTHER" id="PTHR12526">
    <property type="entry name" value="GLYCOSYLTRANSFERASE"/>
    <property type="match status" value="1"/>
</dbReference>
<proteinExistence type="predicted"/>
<dbReference type="Proteomes" id="UP001597601">
    <property type="component" value="Unassembled WGS sequence"/>
</dbReference>
<dbReference type="Gene3D" id="3.40.50.2000">
    <property type="entry name" value="Glycogen Phosphorylase B"/>
    <property type="match status" value="2"/>
</dbReference>
<evidence type="ECO:0000313" key="3">
    <source>
        <dbReference type="Proteomes" id="UP001597601"/>
    </source>
</evidence>
<evidence type="ECO:0000259" key="1">
    <source>
        <dbReference type="Pfam" id="PF00534"/>
    </source>
</evidence>
<evidence type="ECO:0000313" key="2">
    <source>
        <dbReference type="EMBL" id="MFD2863216.1"/>
    </source>
</evidence>
<protein>
    <submittedName>
        <fullName evidence="2">Glycosyltransferase family 4 protein</fullName>
        <ecNumber evidence="2">2.4.-.-</ecNumber>
    </submittedName>
</protein>